<organism evidence="1 2">
    <name type="scientific">Nocardia carnea</name>
    <dbReference type="NCBI Taxonomy" id="37328"/>
    <lineage>
        <taxon>Bacteria</taxon>
        <taxon>Bacillati</taxon>
        <taxon>Actinomycetota</taxon>
        <taxon>Actinomycetes</taxon>
        <taxon>Mycobacteriales</taxon>
        <taxon>Nocardiaceae</taxon>
        <taxon>Nocardia</taxon>
    </lineage>
</organism>
<evidence type="ECO:0000313" key="1">
    <source>
        <dbReference type="EMBL" id="MFI1460302.1"/>
    </source>
</evidence>
<evidence type="ECO:0000313" key="2">
    <source>
        <dbReference type="Proteomes" id="UP001611263"/>
    </source>
</evidence>
<dbReference type="GeneID" id="93505320"/>
<dbReference type="Proteomes" id="UP001611263">
    <property type="component" value="Unassembled WGS sequence"/>
</dbReference>
<comment type="caution">
    <text evidence="1">The sequence shown here is derived from an EMBL/GenBank/DDBJ whole genome shotgun (WGS) entry which is preliminary data.</text>
</comment>
<accession>A0ABW7TGZ0</accession>
<sequence length="336" mass="37557">MSRTTPPRPLDVTVLFPQLAPLARTATRLHPRPGSPSPHDSSVGGPLLWPTGEPWPHCEGPHVWDRVNDILSPEDVRLRRRIRAAAASRPQGDPRMSRYTPEELAIDERINAGRPWPEGPIAMLPVAQLYLHDVPLLRPPGQTDADLLQVLWCPFDHPAHPRTALFWRSAATVTEVLDAPPEPPAIQFPDYLPEPCLLEPEQVTEYPNAMELSEELQQQLRDWSRWQRGGDVVDSSYEIAPEEFYGNKLSLAPGWKAGGWTRWGLTDPVSRNCPECGTEADPLLTIATTEWDSGSDSWAPEEGQAHPTMLDIARGYDLQLHICPASSDHSHIELIQ</sequence>
<keyword evidence="2" id="KW-1185">Reference proteome</keyword>
<proteinExistence type="predicted"/>
<evidence type="ECO:0008006" key="3">
    <source>
        <dbReference type="Google" id="ProtNLM"/>
    </source>
</evidence>
<dbReference type="EMBL" id="JBIRUQ010000001">
    <property type="protein sequence ID" value="MFI1460302.1"/>
    <property type="molecule type" value="Genomic_DNA"/>
</dbReference>
<dbReference type="Gene3D" id="2.30.320.10">
    <property type="entry name" value="YwqG-like"/>
    <property type="match status" value="1"/>
</dbReference>
<gene>
    <name evidence="1" type="ORF">ACH4WX_06210</name>
</gene>
<reference evidence="1 2" key="1">
    <citation type="submission" date="2024-10" db="EMBL/GenBank/DDBJ databases">
        <title>The Natural Products Discovery Center: Release of the First 8490 Sequenced Strains for Exploring Actinobacteria Biosynthetic Diversity.</title>
        <authorList>
            <person name="Kalkreuter E."/>
            <person name="Kautsar S.A."/>
            <person name="Yang D."/>
            <person name="Bader C.D."/>
            <person name="Teijaro C.N."/>
            <person name="Fluegel L."/>
            <person name="Davis C.M."/>
            <person name="Simpson J.R."/>
            <person name="Lauterbach L."/>
            <person name="Steele A.D."/>
            <person name="Gui C."/>
            <person name="Meng S."/>
            <person name="Li G."/>
            <person name="Viehrig K."/>
            <person name="Ye F."/>
            <person name="Su P."/>
            <person name="Kiefer A.F."/>
            <person name="Nichols A."/>
            <person name="Cepeda A.J."/>
            <person name="Yan W."/>
            <person name="Fan B."/>
            <person name="Jiang Y."/>
            <person name="Adhikari A."/>
            <person name="Zheng C.-J."/>
            <person name="Schuster L."/>
            <person name="Cowan T.M."/>
            <person name="Smanski M.J."/>
            <person name="Chevrette M.G."/>
            <person name="De Carvalho L.P.S."/>
            <person name="Shen B."/>
        </authorList>
    </citation>
    <scope>NUCLEOTIDE SEQUENCE [LARGE SCALE GENOMIC DNA]</scope>
    <source>
        <strain evidence="1 2">NPDC020568</strain>
    </source>
</reference>
<name>A0ABW7TGZ0_9NOCA</name>
<dbReference type="RefSeq" id="WP_033241911.1">
    <property type="nucleotide sequence ID" value="NZ_JBIRUQ010000001.1"/>
</dbReference>
<protein>
    <recommendedName>
        <fullName evidence="3">DUF1963 domain-containing protein</fullName>
    </recommendedName>
</protein>